<sequence length="559" mass="64935">MQYSISRNSKTSQFIQITLKIPCKSNENIHLQLAAWRPGRYELANYSQKIRAFEVVLKGEKIHFSKITKDLWQFVASENGIYEINYEFHASQMDAGGSWSDDRQLYLNFTNFIFEVSGRESEEIFLEIDVPQDYKIATPLFSHSEKKWKAESYQHLIDSPFLGSKDLTHFSYKTLSTTFHLWFNGEKHFDVDRLISVFKSFTKIQIEAFGDFPAEDYHFIFQLLPYWHYHGVEHQFSTVITFGPALTLGEESQMRELIGVSSHELYHFWNVCRIRPKGITPYNLAKEVYLDSGIVLEGVTTYMGDLVLMQSGYFSLEEYCVEILDKLLQKEFNSFGWQNQSIVASSLDLWLDGYKIGIPDKKVSIYNRGALISLCLDLMLIKNYSSLSDVMREMWLGFGKRGVGYELADFERLVSNKLDNEVKFKNFFNQFVFGTEDLLPLLKALFLEFGVEITETFDKNDPLLHDFGIKMVEGKVKLIHPKSDAYQKLMLEDRILQVGTSDMTMSLENPEKGLLLVIERYGRKVDVQLEPEKLNVYPKLISKIKETNKLTEFWVGKGR</sequence>
<dbReference type="Gene3D" id="1.10.390.10">
    <property type="entry name" value="Neutral Protease Domain 2"/>
    <property type="match status" value="1"/>
</dbReference>
<name>A0ABS9UTP9_9BACT</name>
<proteinExistence type="predicted"/>
<comment type="caution">
    <text evidence="3">The sequence shown here is derived from an EMBL/GenBank/DDBJ whole genome shotgun (WGS) entry which is preliminary data.</text>
</comment>
<accession>A0ABS9UTP9</accession>
<organism evidence="3 4">
    <name type="scientific">Belliella calami</name>
    <dbReference type="NCBI Taxonomy" id="2923436"/>
    <lineage>
        <taxon>Bacteria</taxon>
        <taxon>Pseudomonadati</taxon>
        <taxon>Bacteroidota</taxon>
        <taxon>Cytophagia</taxon>
        <taxon>Cytophagales</taxon>
        <taxon>Cyclobacteriaceae</taxon>
        <taxon>Belliella</taxon>
    </lineage>
</organism>
<dbReference type="EMBL" id="JAKZGS010000025">
    <property type="protein sequence ID" value="MCH7399995.1"/>
    <property type="molecule type" value="Genomic_DNA"/>
</dbReference>
<dbReference type="InterPro" id="IPR040756">
    <property type="entry name" value="Peptidase_M61_N"/>
</dbReference>
<reference evidence="3" key="1">
    <citation type="submission" date="2022-03" db="EMBL/GenBank/DDBJ databases">
        <title>De novo assembled genomes of Belliella spp. (Cyclobacteriaceae) strains.</title>
        <authorList>
            <person name="Szabo A."/>
            <person name="Korponai K."/>
            <person name="Felfoldi T."/>
        </authorList>
    </citation>
    <scope>NUCLEOTIDE SEQUENCE</scope>
    <source>
        <strain evidence="3">DSM 107340</strain>
    </source>
</reference>
<feature type="domain" description="Peptidase M61 N-terminal" evidence="2">
    <location>
        <begin position="2"/>
        <end position="163"/>
    </location>
</feature>
<evidence type="ECO:0000313" key="3">
    <source>
        <dbReference type="EMBL" id="MCH7399995.1"/>
    </source>
</evidence>
<feature type="domain" description="Peptidase M61 catalytic" evidence="1">
    <location>
        <begin position="257"/>
        <end position="372"/>
    </location>
</feature>
<dbReference type="Pfam" id="PF17899">
    <property type="entry name" value="Peptidase_M61_N"/>
    <property type="match status" value="1"/>
</dbReference>
<dbReference type="RefSeq" id="WP_241276489.1">
    <property type="nucleotide sequence ID" value="NZ_JAKZGS010000025.1"/>
</dbReference>
<dbReference type="Pfam" id="PF05299">
    <property type="entry name" value="Peptidase_M61"/>
    <property type="match status" value="1"/>
</dbReference>
<gene>
    <name evidence="3" type="ORF">MM236_18520</name>
</gene>
<dbReference type="PIRSF" id="PIRSF016493">
    <property type="entry name" value="Glycyl_aminpptds"/>
    <property type="match status" value="1"/>
</dbReference>
<dbReference type="InterPro" id="IPR007963">
    <property type="entry name" value="Peptidase_M61_catalytic"/>
</dbReference>
<evidence type="ECO:0000259" key="2">
    <source>
        <dbReference type="Pfam" id="PF17899"/>
    </source>
</evidence>
<keyword evidence="4" id="KW-1185">Reference proteome</keyword>
<dbReference type="InterPro" id="IPR024191">
    <property type="entry name" value="Peptidase_M61"/>
</dbReference>
<dbReference type="InterPro" id="IPR027268">
    <property type="entry name" value="Peptidase_M4/M1_CTD_sf"/>
</dbReference>
<evidence type="ECO:0000259" key="1">
    <source>
        <dbReference type="Pfam" id="PF05299"/>
    </source>
</evidence>
<dbReference type="Proteomes" id="UP001165488">
    <property type="component" value="Unassembled WGS sequence"/>
</dbReference>
<protein>
    <submittedName>
        <fullName evidence="3">M61 family peptidase</fullName>
    </submittedName>
</protein>
<dbReference type="Gene3D" id="2.60.40.3650">
    <property type="match status" value="1"/>
</dbReference>
<evidence type="ECO:0000313" key="4">
    <source>
        <dbReference type="Proteomes" id="UP001165488"/>
    </source>
</evidence>